<dbReference type="AlphaFoldDB" id="A0A183EZA2"/>
<evidence type="ECO:0000313" key="1">
    <source>
        <dbReference type="WBParaSite" id="GPUH_0002632301-mRNA-1"/>
    </source>
</evidence>
<accession>A0A183EZA2</accession>
<organism evidence="1">
    <name type="scientific">Gongylonema pulchrum</name>
    <dbReference type="NCBI Taxonomy" id="637853"/>
    <lineage>
        <taxon>Eukaryota</taxon>
        <taxon>Metazoa</taxon>
        <taxon>Ecdysozoa</taxon>
        <taxon>Nematoda</taxon>
        <taxon>Chromadorea</taxon>
        <taxon>Rhabditida</taxon>
        <taxon>Spirurina</taxon>
        <taxon>Spiruromorpha</taxon>
        <taxon>Spiruroidea</taxon>
        <taxon>Gongylonematidae</taxon>
        <taxon>Gongylonema</taxon>
    </lineage>
</organism>
<proteinExistence type="predicted"/>
<protein>
    <submittedName>
        <fullName evidence="1">MSP domain-containing protein</fullName>
    </submittedName>
</protein>
<sequence>LNCRIPKTFSDSLVGTCTKANDSVIIRLREKPMLPREMSYKANQDYFFISLLFYATWLCFKSEIH</sequence>
<reference evidence="1" key="1">
    <citation type="submission" date="2016-06" db="UniProtKB">
        <authorList>
            <consortium name="WormBaseParasite"/>
        </authorList>
    </citation>
    <scope>IDENTIFICATION</scope>
</reference>
<name>A0A183EZA2_9BILA</name>
<dbReference type="WBParaSite" id="GPUH_0002632301-mRNA-1">
    <property type="protein sequence ID" value="GPUH_0002632301-mRNA-1"/>
    <property type="gene ID" value="GPUH_0002632301"/>
</dbReference>